<keyword evidence="2" id="KW-1185">Reference proteome</keyword>
<protein>
    <submittedName>
        <fullName evidence="1">Uncharacterized protein</fullName>
    </submittedName>
</protein>
<evidence type="ECO:0000313" key="2">
    <source>
        <dbReference type="Proteomes" id="UP000756132"/>
    </source>
</evidence>
<gene>
    <name evidence="1" type="ORF">CLAFUR5_09982</name>
</gene>
<reference evidence="1" key="2">
    <citation type="journal article" date="2022" name="Microb. Genom.">
        <title>A chromosome-scale genome assembly of the tomato pathogen Cladosporium fulvum reveals a compartmentalized genome architecture and the presence of a dispensable chromosome.</title>
        <authorList>
            <person name="Zaccaron A.Z."/>
            <person name="Chen L.H."/>
            <person name="Samaras A."/>
            <person name="Stergiopoulos I."/>
        </authorList>
    </citation>
    <scope>NUCLEOTIDE SEQUENCE</scope>
    <source>
        <strain evidence="1">Race5_Kim</strain>
    </source>
</reference>
<dbReference type="Proteomes" id="UP000756132">
    <property type="component" value="Chromosome 7"/>
</dbReference>
<sequence>MESFEAIMEWIERKSVLAGGSMRHMNVVIHDEDPGDQKEGERFELKEEQKKEKGKWREKVTKVCGIQ</sequence>
<reference evidence="1" key="1">
    <citation type="submission" date="2021-12" db="EMBL/GenBank/DDBJ databases">
        <authorList>
            <person name="Zaccaron A."/>
            <person name="Stergiopoulos I."/>
        </authorList>
    </citation>
    <scope>NUCLEOTIDE SEQUENCE</scope>
    <source>
        <strain evidence="1">Race5_Kim</strain>
    </source>
</reference>
<dbReference type="GeneID" id="71989860"/>
<name>A0A9Q8URK2_PASFU</name>
<organism evidence="1 2">
    <name type="scientific">Passalora fulva</name>
    <name type="common">Tomato leaf mold</name>
    <name type="synonym">Cladosporium fulvum</name>
    <dbReference type="NCBI Taxonomy" id="5499"/>
    <lineage>
        <taxon>Eukaryota</taxon>
        <taxon>Fungi</taxon>
        <taxon>Dikarya</taxon>
        <taxon>Ascomycota</taxon>
        <taxon>Pezizomycotina</taxon>
        <taxon>Dothideomycetes</taxon>
        <taxon>Dothideomycetidae</taxon>
        <taxon>Mycosphaerellales</taxon>
        <taxon>Mycosphaerellaceae</taxon>
        <taxon>Fulvia</taxon>
    </lineage>
</organism>
<accession>A0A9Q8URK2</accession>
<proteinExistence type="predicted"/>
<dbReference type="EMBL" id="CP090169">
    <property type="protein sequence ID" value="UJO19838.1"/>
    <property type="molecule type" value="Genomic_DNA"/>
</dbReference>
<dbReference type="KEGG" id="ffu:CLAFUR5_09982"/>
<evidence type="ECO:0000313" key="1">
    <source>
        <dbReference type="EMBL" id="UJO19838.1"/>
    </source>
</evidence>
<dbReference type="RefSeq" id="XP_047764204.1">
    <property type="nucleotide sequence ID" value="XM_047909130.1"/>
</dbReference>
<dbReference type="AlphaFoldDB" id="A0A9Q8URK2"/>